<sequence>MPIFIETWKSVNVRSSLLGLISKCQKCHKVIEEQIEKILTINQEKYLSKMSSANCKYLINYSRTTISETVCK</sequence>
<organism evidence="1">
    <name type="scientific">Arion vulgaris</name>
    <dbReference type="NCBI Taxonomy" id="1028688"/>
    <lineage>
        <taxon>Eukaryota</taxon>
        <taxon>Metazoa</taxon>
        <taxon>Spiralia</taxon>
        <taxon>Lophotrochozoa</taxon>
        <taxon>Mollusca</taxon>
        <taxon>Gastropoda</taxon>
        <taxon>Heterobranchia</taxon>
        <taxon>Euthyneura</taxon>
        <taxon>Panpulmonata</taxon>
        <taxon>Eupulmonata</taxon>
        <taxon>Stylommatophora</taxon>
        <taxon>Helicina</taxon>
        <taxon>Arionoidea</taxon>
        <taxon>Arionidae</taxon>
        <taxon>Arion</taxon>
    </lineage>
</organism>
<reference evidence="1" key="1">
    <citation type="submission" date="2014-12" db="EMBL/GenBank/DDBJ databases">
        <title>Insight into the proteome of Arion vulgaris.</title>
        <authorList>
            <person name="Aradska J."/>
            <person name="Bulat T."/>
            <person name="Smidak R."/>
            <person name="Sarate P."/>
            <person name="Gangsoo J."/>
            <person name="Sialana F."/>
            <person name="Bilban M."/>
            <person name="Lubec G."/>
        </authorList>
    </citation>
    <scope>NUCLEOTIDE SEQUENCE</scope>
    <source>
        <tissue evidence="1">Skin</tissue>
    </source>
</reference>
<gene>
    <name evidence="1" type="primary">ORF59852</name>
</gene>
<evidence type="ECO:0000313" key="1">
    <source>
        <dbReference type="EMBL" id="CEK66713.1"/>
    </source>
</evidence>
<dbReference type="EMBL" id="HACG01019848">
    <property type="protein sequence ID" value="CEK66713.1"/>
    <property type="molecule type" value="Transcribed_RNA"/>
</dbReference>
<dbReference type="AlphaFoldDB" id="A0A0B6ZDT4"/>
<accession>A0A0B6ZDT4</accession>
<proteinExistence type="predicted"/>
<protein>
    <submittedName>
        <fullName evidence="1">Uncharacterized protein</fullName>
    </submittedName>
</protein>
<name>A0A0B6ZDT4_9EUPU</name>